<name>A0A3D8MAP7_9ALTE</name>
<sequence>MITKVRNVFSKCAVAALLTMLLAGLAAPTVATEVVETNRAKIPVADQSRESLSRASREALAQVVVKMSGKRDSVKNPVLSAAIRNPTKLLRSYQFEVIDQTLYLVADFDAESIESILRTEGFPIWDQRRPDGLLWLALEQDNGNRVILDEANSRELGQVITTTAEQRGVPVSMPLMDITDSQAISIYDVWGQFASSLTQASQRYGADFVLGARIYRNDGLSSAEFSPSGSGEPGDGGNEQEDALYRALANERQAKLQGRASFSDEEFRAMNANTGEGDYALDWVLIGGDKVHVGTLYGESPVQLSENLLHEYADFLAGKFAIVPVDEPGEASSVEISVANLDSLNRYVEALRYLNSLSVVDAAVLEQQSGSVGTFRLGLIGSFEDFATAVALENHLQPVTDGAGQRVEGKHYYWND</sequence>
<gene>
    <name evidence="2" type="ORF">DXV75_04615</name>
</gene>
<evidence type="ECO:0000313" key="3">
    <source>
        <dbReference type="Proteomes" id="UP000256561"/>
    </source>
</evidence>
<reference evidence="3" key="1">
    <citation type="submission" date="2018-08" db="EMBL/GenBank/DDBJ databases">
        <authorList>
            <person name="Zhang J."/>
            <person name="Du Z.-J."/>
        </authorList>
    </citation>
    <scope>NUCLEOTIDE SEQUENCE [LARGE SCALE GENOMIC DNA]</scope>
    <source>
        <strain evidence="3">KCTC 52655</strain>
    </source>
</reference>
<feature type="chain" id="PRO_5017809826" evidence="1">
    <location>
        <begin position="32"/>
        <end position="416"/>
    </location>
</feature>
<comment type="caution">
    <text evidence="2">The sequence shown here is derived from an EMBL/GenBank/DDBJ whole genome shotgun (WGS) entry which is preliminary data.</text>
</comment>
<dbReference type="Proteomes" id="UP000256561">
    <property type="component" value="Unassembled WGS sequence"/>
</dbReference>
<keyword evidence="1" id="KW-0732">Signal</keyword>
<evidence type="ECO:0000313" key="2">
    <source>
        <dbReference type="EMBL" id="RDV27328.1"/>
    </source>
</evidence>
<keyword evidence="3" id="KW-1185">Reference proteome</keyword>
<dbReference type="EMBL" id="QRHA01000003">
    <property type="protein sequence ID" value="RDV27328.1"/>
    <property type="molecule type" value="Genomic_DNA"/>
</dbReference>
<dbReference type="InterPro" id="IPR018642">
    <property type="entry name" value="DUF2066"/>
</dbReference>
<dbReference type="AlphaFoldDB" id="A0A3D8MAP7"/>
<evidence type="ECO:0000256" key="1">
    <source>
        <dbReference type="SAM" id="SignalP"/>
    </source>
</evidence>
<proteinExistence type="predicted"/>
<feature type="signal peptide" evidence="1">
    <location>
        <begin position="1"/>
        <end position="31"/>
    </location>
</feature>
<accession>A0A3D8MAP7</accession>
<protein>
    <submittedName>
        <fullName evidence="2">DUF2066 domain-containing protein</fullName>
    </submittedName>
</protein>
<organism evidence="2 3">
    <name type="scientific">Alteromonas aestuariivivens</name>
    <dbReference type="NCBI Taxonomy" id="1938339"/>
    <lineage>
        <taxon>Bacteria</taxon>
        <taxon>Pseudomonadati</taxon>
        <taxon>Pseudomonadota</taxon>
        <taxon>Gammaproteobacteria</taxon>
        <taxon>Alteromonadales</taxon>
        <taxon>Alteromonadaceae</taxon>
        <taxon>Alteromonas/Salinimonas group</taxon>
        <taxon>Alteromonas</taxon>
    </lineage>
</organism>
<dbReference type="Pfam" id="PF09839">
    <property type="entry name" value="DUF2066"/>
    <property type="match status" value="1"/>
</dbReference>